<feature type="coiled-coil region" evidence="12">
    <location>
        <begin position="149"/>
        <end position="176"/>
    </location>
</feature>
<dbReference type="InterPro" id="IPR001715">
    <property type="entry name" value="CH_dom"/>
</dbReference>
<evidence type="ECO:0000256" key="2">
    <source>
        <dbReference type="ARBA" id="ARBA00004245"/>
    </source>
</evidence>
<protein>
    <recommendedName>
        <fullName evidence="5">Protein hook</fullName>
    </recommendedName>
</protein>
<dbReference type="Gene3D" id="1.10.287.1490">
    <property type="match status" value="1"/>
</dbReference>
<evidence type="ECO:0000256" key="5">
    <source>
        <dbReference type="ARBA" id="ARBA00018971"/>
    </source>
</evidence>
<dbReference type="Pfam" id="PF05622">
    <property type="entry name" value="HOOK"/>
    <property type="match status" value="1"/>
</dbReference>
<sequence length="274" mass="31267">APEYFNERWLNKIKPDIGDNWRLKVSNLRKLQQGIIDYYQEQLGQNIKHFPLPDLNQIAEHNEPENLGRLLQLILGCAVNCERKQHHIEAIMSMEESVQAVIMGAIQELMTREGSPGVDLSATDPLSSPGLGSGPASFHPHLKTILEQLESTTQDRDETIKRCHALEQQVSLLTEEKTGLYDERDQLMSRLEALEGTGGEGGPSTLRYKDLKKQIDTLQDDLFKIETSRDEYRVRVEVLERENQEIQTRNDELQQLAEEARSLKDEVDAPNRNA</sequence>
<comment type="similarity">
    <text evidence="3">Belongs to the hook family.</text>
</comment>
<reference evidence="15 16" key="1">
    <citation type="submission" date="2024-05" db="EMBL/GenBank/DDBJ databases">
        <authorList>
            <person name="Wallberg A."/>
        </authorList>
    </citation>
    <scope>NUCLEOTIDE SEQUENCE [LARGE SCALE GENOMIC DNA]</scope>
</reference>
<dbReference type="GO" id="GO:0005874">
    <property type="term" value="C:microtubule"/>
    <property type="evidence" value="ECO:0007669"/>
    <property type="project" value="UniProtKB-KW"/>
</dbReference>
<gene>
    <name evidence="15" type="ORF">MNOR_LOCUS4302</name>
</gene>
<feature type="domain" description="Calponin-homology (CH)" evidence="14">
    <location>
        <begin position="1"/>
        <end position="78"/>
    </location>
</feature>
<dbReference type="EMBL" id="CAXKWB010001564">
    <property type="protein sequence ID" value="CAL4064844.1"/>
    <property type="molecule type" value="Genomic_DNA"/>
</dbReference>
<evidence type="ECO:0000256" key="1">
    <source>
        <dbReference type="ARBA" id="ARBA00004177"/>
    </source>
</evidence>
<dbReference type="GO" id="GO:0031122">
    <property type="term" value="P:cytoplasmic microtubule organization"/>
    <property type="evidence" value="ECO:0007669"/>
    <property type="project" value="InterPro"/>
</dbReference>
<dbReference type="InterPro" id="IPR008636">
    <property type="entry name" value="Hook_C"/>
</dbReference>
<dbReference type="GO" id="GO:0005768">
    <property type="term" value="C:endosome"/>
    <property type="evidence" value="ECO:0007669"/>
    <property type="project" value="UniProtKB-SubCell"/>
</dbReference>
<evidence type="ECO:0000256" key="13">
    <source>
        <dbReference type="SAM" id="MobiDB-lite"/>
    </source>
</evidence>
<keyword evidence="7" id="KW-0254">Endocytosis</keyword>
<keyword evidence="11" id="KW-0206">Cytoskeleton</keyword>
<feature type="region of interest" description="Disordered" evidence="13">
    <location>
        <begin position="244"/>
        <end position="274"/>
    </location>
</feature>
<evidence type="ECO:0000256" key="11">
    <source>
        <dbReference type="ARBA" id="ARBA00023212"/>
    </source>
</evidence>
<dbReference type="InterPro" id="IPR043936">
    <property type="entry name" value="HOOK_N"/>
</dbReference>
<dbReference type="GO" id="GO:0006897">
    <property type="term" value="P:endocytosis"/>
    <property type="evidence" value="ECO:0007669"/>
    <property type="project" value="UniProtKB-KW"/>
</dbReference>
<evidence type="ECO:0000256" key="10">
    <source>
        <dbReference type="ARBA" id="ARBA00023054"/>
    </source>
</evidence>
<dbReference type="PANTHER" id="PTHR18947">
    <property type="entry name" value="HOOK PROTEINS"/>
    <property type="match status" value="1"/>
</dbReference>
<evidence type="ECO:0000256" key="7">
    <source>
        <dbReference type="ARBA" id="ARBA00022583"/>
    </source>
</evidence>
<dbReference type="FunFam" id="1.10.418.10:FF:000024">
    <property type="entry name" value="Hook homolog 3 (Drosophila)"/>
    <property type="match status" value="1"/>
</dbReference>
<evidence type="ECO:0000313" key="15">
    <source>
        <dbReference type="EMBL" id="CAL4064844.1"/>
    </source>
</evidence>
<keyword evidence="10 12" id="KW-0175">Coiled coil</keyword>
<evidence type="ECO:0000256" key="8">
    <source>
        <dbReference type="ARBA" id="ARBA00022701"/>
    </source>
</evidence>
<comment type="caution">
    <text evidence="15">The sequence shown here is derived from an EMBL/GenBank/DDBJ whole genome shotgun (WGS) entry which is preliminary data.</text>
</comment>
<dbReference type="GO" id="GO:0051959">
    <property type="term" value="F:dynein light intermediate chain binding"/>
    <property type="evidence" value="ECO:0007669"/>
    <property type="project" value="TreeGrafter"/>
</dbReference>
<comment type="subcellular location">
    <subcellularLocation>
        <location evidence="2">Cytoplasm</location>
        <location evidence="2">Cytoskeleton</location>
    </subcellularLocation>
    <subcellularLocation>
        <location evidence="1">Endosome</location>
    </subcellularLocation>
</comment>
<keyword evidence="8" id="KW-0493">Microtubule</keyword>
<feature type="non-terminal residue" evidence="15">
    <location>
        <position position="1"/>
    </location>
</feature>
<evidence type="ECO:0000256" key="6">
    <source>
        <dbReference type="ARBA" id="ARBA00022490"/>
    </source>
</evidence>
<evidence type="ECO:0000256" key="9">
    <source>
        <dbReference type="ARBA" id="ARBA00022753"/>
    </source>
</evidence>
<dbReference type="Pfam" id="PF19047">
    <property type="entry name" value="HOOK_N"/>
    <property type="match status" value="1"/>
</dbReference>
<dbReference type="SUPFAM" id="SSF116907">
    <property type="entry name" value="Hook domain"/>
    <property type="match status" value="1"/>
</dbReference>
<dbReference type="PROSITE" id="PS50021">
    <property type="entry name" value="CH"/>
    <property type="match status" value="1"/>
</dbReference>
<dbReference type="Proteomes" id="UP001497623">
    <property type="component" value="Unassembled WGS sequence"/>
</dbReference>
<dbReference type="GO" id="GO:0005813">
    <property type="term" value="C:centrosome"/>
    <property type="evidence" value="ECO:0007669"/>
    <property type="project" value="TreeGrafter"/>
</dbReference>
<proteinExistence type="inferred from homology"/>
<keyword evidence="9" id="KW-0967">Endosome</keyword>
<evidence type="ECO:0000259" key="14">
    <source>
        <dbReference type="PROSITE" id="PS50021"/>
    </source>
</evidence>
<evidence type="ECO:0000313" key="16">
    <source>
        <dbReference type="Proteomes" id="UP001497623"/>
    </source>
</evidence>
<keyword evidence="6" id="KW-0963">Cytoplasm</keyword>
<evidence type="ECO:0000256" key="12">
    <source>
        <dbReference type="SAM" id="Coils"/>
    </source>
</evidence>
<comment type="subunit">
    <text evidence="4">Homodimer. Interacts with microtubules via its N-terminus.</text>
</comment>
<keyword evidence="16" id="KW-1185">Reference proteome</keyword>
<evidence type="ECO:0000256" key="4">
    <source>
        <dbReference type="ARBA" id="ARBA00011241"/>
    </source>
</evidence>
<dbReference type="AlphaFoldDB" id="A0AAV2PT66"/>
<dbReference type="GO" id="GO:0008017">
    <property type="term" value="F:microtubule binding"/>
    <property type="evidence" value="ECO:0007669"/>
    <property type="project" value="InterPro"/>
</dbReference>
<dbReference type="InterPro" id="IPR036872">
    <property type="entry name" value="CH_dom_sf"/>
</dbReference>
<dbReference type="Gene3D" id="1.10.418.10">
    <property type="entry name" value="Calponin-like domain"/>
    <property type="match status" value="1"/>
</dbReference>
<dbReference type="PANTHER" id="PTHR18947:SF39">
    <property type="entry name" value="PROTEIN HOOK"/>
    <property type="match status" value="1"/>
</dbReference>
<dbReference type="GO" id="GO:0030705">
    <property type="term" value="P:cytoskeleton-dependent intracellular transport"/>
    <property type="evidence" value="ECO:0007669"/>
    <property type="project" value="InterPro"/>
</dbReference>
<accession>A0AAV2PT66</accession>
<organism evidence="15 16">
    <name type="scientific">Meganyctiphanes norvegica</name>
    <name type="common">Northern krill</name>
    <name type="synonym">Thysanopoda norvegica</name>
    <dbReference type="NCBI Taxonomy" id="48144"/>
    <lineage>
        <taxon>Eukaryota</taxon>
        <taxon>Metazoa</taxon>
        <taxon>Ecdysozoa</taxon>
        <taxon>Arthropoda</taxon>
        <taxon>Crustacea</taxon>
        <taxon>Multicrustacea</taxon>
        <taxon>Malacostraca</taxon>
        <taxon>Eumalacostraca</taxon>
        <taxon>Eucarida</taxon>
        <taxon>Euphausiacea</taxon>
        <taxon>Euphausiidae</taxon>
        <taxon>Meganyctiphanes</taxon>
    </lineage>
</organism>
<name>A0AAV2PT66_MEGNR</name>
<dbReference type="CDD" id="cd22222">
    <property type="entry name" value="HkD_Hook"/>
    <property type="match status" value="1"/>
</dbReference>
<evidence type="ECO:0000256" key="3">
    <source>
        <dbReference type="ARBA" id="ARBA00006946"/>
    </source>
</evidence>